<keyword evidence="12" id="KW-1185">Reference proteome</keyword>
<dbReference type="Gene3D" id="1.20.58.400">
    <property type="entry name" value="t-snare proteins"/>
    <property type="match status" value="1"/>
</dbReference>
<dbReference type="SUPFAM" id="SSF47661">
    <property type="entry name" value="t-snare proteins"/>
    <property type="match status" value="1"/>
</dbReference>
<feature type="domain" description="Vesicle transport v-SNARE N-terminal" evidence="10">
    <location>
        <begin position="106"/>
        <end position="172"/>
    </location>
</feature>
<keyword evidence="6 9" id="KW-0175">Coiled coil</keyword>
<proteinExistence type="inferred from homology"/>
<dbReference type="GO" id="GO:0000149">
    <property type="term" value="F:SNARE binding"/>
    <property type="evidence" value="ECO:0007669"/>
    <property type="project" value="TreeGrafter"/>
</dbReference>
<evidence type="ECO:0000256" key="7">
    <source>
        <dbReference type="ARBA" id="ARBA00023136"/>
    </source>
</evidence>
<dbReference type="InterPro" id="IPR007705">
    <property type="entry name" value="Vesicle_trsprt_v-SNARE_N"/>
</dbReference>
<comment type="subcellular location">
    <subcellularLocation>
        <location evidence="8">Endomembrane system</location>
        <topology evidence="8">Single-pass type IV membrane protein</topology>
    </subcellularLocation>
</comment>
<dbReference type="GO" id="GO:0012507">
    <property type="term" value="C:ER to Golgi transport vesicle membrane"/>
    <property type="evidence" value="ECO:0007669"/>
    <property type="project" value="TreeGrafter"/>
</dbReference>
<dbReference type="AlphaFoldDB" id="A0AAD5IN49"/>
<accession>A0AAD5IN49</accession>
<name>A0AAD5IN49_ACENE</name>
<evidence type="ECO:0000256" key="9">
    <source>
        <dbReference type="SAM" id="Coils"/>
    </source>
</evidence>
<dbReference type="FunFam" id="1.20.58.400:FF:000001">
    <property type="entry name" value="Vesicle transport through interaction with t-SNAREs homolog 1A"/>
    <property type="match status" value="1"/>
</dbReference>
<keyword evidence="4" id="KW-0653">Protein transport</keyword>
<evidence type="ECO:0000313" key="12">
    <source>
        <dbReference type="Proteomes" id="UP001064489"/>
    </source>
</evidence>
<reference evidence="11" key="2">
    <citation type="submission" date="2023-02" db="EMBL/GenBank/DDBJ databases">
        <authorList>
            <person name="Swenson N.G."/>
            <person name="Wegrzyn J.L."/>
            <person name="Mcevoy S.L."/>
        </authorList>
    </citation>
    <scope>NUCLEOTIDE SEQUENCE</scope>
    <source>
        <strain evidence="11">91603</strain>
        <tissue evidence="11">Leaf</tissue>
    </source>
</reference>
<dbReference type="GO" id="GO:0005794">
    <property type="term" value="C:Golgi apparatus"/>
    <property type="evidence" value="ECO:0007669"/>
    <property type="project" value="TreeGrafter"/>
</dbReference>
<keyword evidence="5" id="KW-1133">Transmembrane helix</keyword>
<gene>
    <name evidence="11" type="ORF">LWI28_026171</name>
</gene>
<protein>
    <recommendedName>
        <fullName evidence="10">Vesicle transport v-SNARE N-terminal domain-containing protein</fullName>
    </recommendedName>
</protein>
<dbReference type="GO" id="GO:0005789">
    <property type="term" value="C:endoplasmic reticulum membrane"/>
    <property type="evidence" value="ECO:0007669"/>
    <property type="project" value="TreeGrafter"/>
</dbReference>
<dbReference type="Proteomes" id="UP001064489">
    <property type="component" value="Chromosome 7"/>
</dbReference>
<keyword evidence="2" id="KW-0813">Transport</keyword>
<evidence type="ECO:0000256" key="4">
    <source>
        <dbReference type="ARBA" id="ARBA00022927"/>
    </source>
</evidence>
<evidence type="ECO:0000256" key="5">
    <source>
        <dbReference type="ARBA" id="ARBA00022989"/>
    </source>
</evidence>
<feature type="coiled-coil region" evidence="9">
    <location>
        <begin position="148"/>
        <end position="175"/>
    </location>
</feature>
<evidence type="ECO:0000256" key="2">
    <source>
        <dbReference type="ARBA" id="ARBA00022448"/>
    </source>
</evidence>
<keyword evidence="7" id="KW-0472">Membrane</keyword>
<evidence type="ECO:0000256" key="3">
    <source>
        <dbReference type="ARBA" id="ARBA00022692"/>
    </source>
</evidence>
<evidence type="ECO:0000313" key="11">
    <source>
        <dbReference type="EMBL" id="KAI9170323.1"/>
    </source>
</evidence>
<dbReference type="GO" id="GO:0006886">
    <property type="term" value="P:intracellular protein transport"/>
    <property type="evidence" value="ECO:0007669"/>
    <property type="project" value="InterPro"/>
</dbReference>
<dbReference type="GO" id="GO:0005484">
    <property type="term" value="F:SNAP receptor activity"/>
    <property type="evidence" value="ECO:0007669"/>
    <property type="project" value="TreeGrafter"/>
</dbReference>
<comment type="similarity">
    <text evidence="1">Belongs to the VTI1 family.</text>
</comment>
<dbReference type="PANTHER" id="PTHR21230">
    <property type="entry name" value="VESICLE TRANSPORT V-SNARE PROTEIN VTI1-RELATED"/>
    <property type="match status" value="1"/>
</dbReference>
<sequence length="203" mass="22885">MTKLPITISKGPIYPSTLTIQFISRPPLKGITFLKPDTLFFYLHLHRPSSSTSTATHHLQSSTSSSAPVHIITKQARKDSSCQILCPSRGFREAQGSSVGDEQKSQIYKFHLDEKKEKVLEIKSGLDDAEVLIRKMDLEARSLQPSVKAMLLAKLRGYKSDLNQLKREFKRLLSLDANQAAHEELLDSSRADLQSVLLIRERE</sequence>
<evidence type="ECO:0000256" key="1">
    <source>
        <dbReference type="ARBA" id="ARBA00006108"/>
    </source>
</evidence>
<comment type="caution">
    <text evidence="11">The sequence shown here is derived from an EMBL/GenBank/DDBJ whole genome shotgun (WGS) entry which is preliminary data.</text>
</comment>
<dbReference type="GO" id="GO:0031902">
    <property type="term" value="C:late endosome membrane"/>
    <property type="evidence" value="ECO:0007669"/>
    <property type="project" value="TreeGrafter"/>
</dbReference>
<reference evidence="11" key="1">
    <citation type="journal article" date="2022" name="Plant J.">
        <title>Strategies of tolerance reflected in two North American maple genomes.</title>
        <authorList>
            <person name="McEvoy S.L."/>
            <person name="Sezen U.U."/>
            <person name="Trouern-Trend A."/>
            <person name="McMahon S.M."/>
            <person name="Schaberg P.G."/>
            <person name="Yang J."/>
            <person name="Wegrzyn J.L."/>
            <person name="Swenson N.G."/>
        </authorList>
    </citation>
    <scope>NUCLEOTIDE SEQUENCE</scope>
    <source>
        <strain evidence="11">91603</strain>
    </source>
</reference>
<keyword evidence="3" id="KW-0812">Transmembrane</keyword>
<dbReference type="GO" id="GO:0031201">
    <property type="term" value="C:SNARE complex"/>
    <property type="evidence" value="ECO:0007669"/>
    <property type="project" value="TreeGrafter"/>
</dbReference>
<dbReference type="InterPro" id="IPR038407">
    <property type="entry name" value="v-SNARE_N_sf"/>
</dbReference>
<evidence type="ECO:0000256" key="8">
    <source>
        <dbReference type="ARBA" id="ARBA00046280"/>
    </source>
</evidence>
<organism evidence="11 12">
    <name type="scientific">Acer negundo</name>
    <name type="common">Box elder</name>
    <dbReference type="NCBI Taxonomy" id="4023"/>
    <lineage>
        <taxon>Eukaryota</taxon>
        <taxon>Viridiplantae</taxon>
        <taxon>Streptophyta</taxon>
        <taxon>Embryophyta</taxon>
        <taxon>Tracheophyta</taxon>
        <taxon>Spermatophyta</taxon>
        <taxon>Magnoliopsida</taxon>
        <taxon>eudicotyledons</taxon>
        <taxon>Gunneridae</taxon>
        <taxon>Pentapetalae</taxon>
        <taxon>rosids</taxon>
        <taxon>malvids</taxon>
        <taxon>Sapindales</taxon>
        <taxon>Sapindaceae</taxon>
        <taxon>Hippocastanoideae</taxon>
        <taxon>Acereae</taxon>
        <taxon>Acer</taxon>
    </lineage>
</organism>
<dbReference type="GO" id="GO:0006906">
    <property type="term" value="P:vesicle fusion"/>
    <property type="evidence" value="ECO:0007669"/>
    <property type="project" value="TreeGrafter"/>
</dbReference>
<dbReference type="Pfam" id="PF05008">
    <property type="entry name" value="V-SNARE"/>
    <property type="match status" value="1"/>
</dbReference>
<evidence type="ECO:0000256" key="6">
    <source>
        <dbReference type="ARBA" id="ARBA00023054"/>
    </source>
</evidence>
<dbReference type="PANTHER" id="PTHR21230:SF66">
    <property type="entry name" value="VESICLE TRANSPORT V-SNARE 12"/>
    <property type="match status" value="1"/>
</dbReference>
<dbReference type="InterPro" id="IPR010989">
    <property type="entry name" value="SNARE"/>
</dbReference>
<evidence type="ECO:0000259" key="10">
    <source>
        <dbReference type="Pfam" id="PF05008"/>
    </source>
</evidence>
<dbReference type="EMBL" id="JAJSOW010000104">
    <property type="protein sequence ID" value="KAI9170323.1"/>
    <property type="molecule type" value="Genomic_DNA"/>
</dbReference>